<dbReference type="KEGG" id="fin:KQS_00355"/>
<proteinExistence type="predicted"/>
<protein>
    <submittedName>
        <fullName evidence="3">BatD protein</fullName>
    </submittedName>
</protein>
<keyword evidence="2" id="KW-0732">Signal</keyword>
<dbReference type="PANTHER" id="PTHR40940">
    <property type="entry name" value="PROTEIN BATD-RELATED"/>
    <property type="match status" value="1"/>
</dbReference>
<dbReference type="InterPro" id="IPR025738">
    <property type="entry name" value="BatD"/>
</dbReference>
<dbReference type="AlphaFoldDB" id="H8XNG7"/>
<dbReference type="PANTHER" id="PTHR40940:SF2">
    <property type="entry name" value="BATD"/>
    <property type="match status" value="1"/>
</dbReference>
<evidence type="ECO:0000256" key="2">
    <source>
        <dbReference type="SAM" id="SignalP"/>
    </source>
</evidence>
<evidence type="ECO:0000256" key="1">
    <source>
        <dbReference type="SAM" id="Phobius"/>
    </source>
</evidence>
<dbReference type="STRING" id="1094466.KQS_00355"/>
<keyword evidence="4" id="KW-1185">Reference proteome</keyword>
<organism evidence="3 4">
    <name type="scientific">Flavobacterium indicum (strain DSM 17447 / CIP 109464 / GPTSA100-9)</name>
    <dbReference type="NCBI Taxonomy" id="1094466"/>
    <lineage>
        <taxon>Bacteria</taxon>
        <taxon>Pseudomonadati</taxon>
        <taxon>Bacteroidota</taxon>
        <taxon>Flavobacteriia</taxon>
        <taxon>Flavobacteriales</taxon>
        <taxon>Flavobacteriaceae</taxon>
        <taxon>Flavobacterium</taxon>
    </lineage>
</organism>
<dbReference type="HOGENOM" id="CLU_016843_0_0_10"/>
<dbReference type="eggNOG" id="COG0457">
    <property type="taxonomic scope" value="Bacteria"/>
</dbReference>
<dbReference type="EMBL" id="HE774682">
    <property type="protein sequence ID" value="CCG52084.1"/>
    <property type="molecule type" value="Genomic_DNA"/>
</dbReference>
<feature type="transmembrane region" description="Helical" evidence="1">
    <location>
        <begin position="443"/>
        <end position="460"/>
    </location>
</feature>
<evidence type="ECO:0000313" key="3">
    <source>
        <dbReference type="EMBL" id="CCG52084.1"/>
    </source>
</evidence>
<name>H8XNG7_FLAIG</name>
<reference evidence="3 4" key="1">
    <citation type="journal article" date="2012" name="J. Bacteriol.">
        <title>Complete Genome Sequence of Flavobacterium indicum GPSTA100-9T, Isolated from Warm Spring Water.</title>
        <authorList>
            <person name="Barbier P."/>
            <person name="Houel A."/>
            <person name="Loux V."/>
            <person name="Poulain J."/>
            <person name="Bernardet J.F."/>
            <person name="Touchon M."/>
            <person name="Duchaud E."/>
        </authorList>
    </citation>
    <scope>NUCLEOTIDE SEQUENCE [LARGE SCALE GENOMIC DNA]</scope>
    <source>
        <strain evidence="4">DSM 17447 / CIP 109464 / GPTSA100-9</strain>
    </source>
</reference>
<feature type="chain" id="PRO_5003616519" evidence="2">
    <location>
        <begin position="20"/>
        <end position="583"/>
    </location>
</feature>
<sequence>MMKFRFLVLFLVLSCGSIAQTRLEVRMPKTTLKVGEAIRLDFVFNAVGDDFIPPKIVGFQVNGPMMSQSENVINGAYSGSQQFSYVIQATRPGKFTIPSAMVEFRGKIFKSQPVVVNVLNQSVKGEGSSTVESPSNKSIVGKNAPVFIEAEVSKNTAYLNEPIEVSYRVYLNPKYKIEKENKINFPKYNNFWSQTEDLRNNNWEQINLNGRIFYTKLFRRTVLYPQKTGNLIIDPLSLDFNIAYPTGELDFFNDPEYETARRVIATPVKAITVKPLPEKGKPENFTGAVGTFEFEVIVDKFDSRTGEAIQMDFVVSGTGNLKLFEIPKPKLPSDFEVFEPIHKEEIQESIRGMSGKISDSYTIIPQNKGDFLVKPQQFSYFDIQTKSYKTISSDEINLTIAQGDKYISQLQKNNTKLPKTILPIFTEASFVALHSNSFFGTKLFYSLVGIPILAALVLFLRKKKTTDYSSKNTQKTTSKSVKKAIFSVQKLEDNLHHKDLFYNALEENLKAYLCEKFSINSVSFSKEVVVNTLKEAQLSDEIIQSVMDLLQSCEMAKYAPVSNINREQDLEKVKHCIQQIENT</sequence>
<gene>
    <name evidence="3" type="primary">batD</name>
    <name evidence="3" type="ordered locus">KQS_00355</name>
</gene>
<feature type="signal peptide" evidence="2">
    <location>
        <begin position="1"/>
        <end position="19"/>
    </location>
</feature>
<dbReference type="PATRIC" id="fig|1094466.5.peg.71"/>
<keyword evidence="1" id="KW-1133">Transmembrane helix</keyword>
<dbReference type="Proteomes" id="UP000007599">
    <property type="component" value="Chromosome I"/>
</dbReference>
<keyword evidence="1" id="KW-0472">Membrane</keyword>
<reference evidence="4" key="2">
    <citation type="submission" date="2012-03" db="EMBL/GenBank/DDBJ databases">
        <title>Complete genome sequence of Flavobacterium indicum GPTSA100-9T, isolated from warm spring water.</title>
        <authorList>
            <person name="Barbier P."/>
            <person name="Houel A."/>
            <person name="Loux V."/>
            <person name="Poulain J."/>
            <person name="Bernardet J.-F."/>
            <person name="Touchon M."/>
            <person name="Duchaud E."/>
        </authorList>
    </citation>
    <scope>NUCLEOTIDE SEQUENCE [LARGE SCALE GENOMIC DNA]</scope>
    <source>
        <strain evidence="4">DSM 17447 / CIP 109464 / GPTSA100-9</strain>
    </source>
</reference>
<dbReference type="Pfam" id="PF13584">
    <property type="entry name" value="BatD"/>
    <property type="match status" value="2"/>
</dbReference>
<accession>H8XNG7</accession>
<keyword evidence="1" id="KW-0812">Transmembrane</keyword>
<evidence type="ECO:0000313" key="4">
    <source>
        <dbReference type="Proteomes" id="UP000007599"/>
    </source>
</evidence>